<reference evidence="8" key="1">
    <citation type="submission" date="2022-05" db="EMBL/GenBank/DDBJ databases">
        <authorList>
            <person name="Okamura Y."/>
        </authorList>
    </citation>
    <scope>NUCLEOTIDE SEQUENCE</scope>
</reference>
<feature type="chain" id="PRO_5040358662" description="Carboxylesterase type B domain-containing protein" evidence="6">
    <location>
        <begin position="18"/>
        <end position="1056"/>
    </location>
</feature>
<feature type="signal peptide" evidence="6">
    <location>
        <begin position="1"/>
        <end position="17"/>
    </location>
</feature>
<evidence type="ECO:0000256" key="6">
    <source>
        <dbReference type="SAM" id="SignalP"/>
    </source>
</evidence>
<dbReference type="Proteomes" id="UP001152562">
    <property type="component" value="Unassembled WGS sequence"/>
</dbReference>
<evidence type="ECO:0000256" key="4">
    <source>
        <dbReference type="ARBA" id="ARBA00023157"/>
    </source>
</evidence>
<accession>A0A9P0XFL9</accession>
<dbReference type="EMBL" id="CALOZG010000029">
    <property type="protein sequence ID" value="CAH4033053.1"/>
    <property type="molecule type" value="Genomic_DNA"/>
</dbReference>
<keyword evidence="6" id="KW-0732">Signal</keyword>
<feature type="domain" description="Carboxylesterase type B" evidence="7">
    <location>
        <begin position="19"/>
        <end position="515"/>
    </location>
</feature>
<evidence type="ECO:0000259" key="7">
    <source>
        <dbReference type="Pfam" id="PF00135"/>
    </source>
</evidence>
<dbReference type="PANTHER" id="PTHR43142">
    <property type="entry name" value="CARBOXYLIC ESTER HYDROLASE"/>
    <property type="match status" value="1"/>
</dbReference>
<name>A0A9P0XFL9_PIEBR</name>
<gene>
    <name evidence="8" type="ORF">PIBRA_LOCUS9382</name>
</gene>
<dbReference type="Gene3D" id="3.40.50.1820">
    <property type="entry name" value="alpha/beta hydrolase"/>
    <property type="match status" value="2"/>
</dbReference>
<organism evidence="8 9">
    <name type="scientific">Pieris brassicae</name>
    <name type="common">White butterfly</name>
    <name type="synonym">Large white butterfly</name>
    <dbReference type="NCBI Taxonomy" id="7116"/>
    <lineage>
        <taxon>Eukaryota</taxon>
        <taxon>Metazoa</taxon>
        <taxon>Ecdysozoa</taxon>
        <taxon>Arthropoda</taxon>
        <taxon>Hexapoda</taxon>
        <taxon>Insecta</taxon>
        <taxon>Pterygota</taxon>
        <taxon>Neoptera</taxon>
        <taxon>Endopterygota</taxon>
        <taxon>Lepidoptera</taxon>
        <taxon>Glossata</taxon>
        <taxon>Ditrysia</taxon>
        <taxon>Papilionoidea</taxon>
        <taxon>Pieridae</taxon>
        <taxon>Pierinae</taxon>
        <taxon>Pieris</taxon>
    </lineage>
</organism>
<comment type="caution">
    <text evidence="8">The sequence shown here is derived from an EMBL/GenBank/DDBJ whole genome shotgun (WGS) entry which is preliminary data.</text>
</comment>
<keyword evidence="4" id="KW-1015">Disulfide bond</keyword>
<feature type="domain" description="Carboxylesterase type B" evidence="7">
    <location>
        <begin position="550"/>
        <end position="1047"/>
    </location>
</feature>
<dbReference type="PROSITE" id="PS00122">
    <property type="entry name" value="CARBOXYLESTERASE_B_1"/>
    <property type="match status" value="2"/>
</dbReference>
<evidence type="ECO:0000256" key="5">
    <source>
        <dbReference type="ARBA" id="ARBA00023180"/>
    </source>
</evidence>
<dbReference type="SUPFAM" id="SSF53474">
    <property type="entry name" value="alpha/beta-Hydrolases"/>
    <property type="match status" value="2"/>
</dbReference>
<dbReference type="GO" id="GO:0052689">
    <property type="term" value="F:carboxylic ester hydrolase activity"/>
    <property type="evidence" value="ECO:0007669"/>
    <property type="project" value="UniProtKB-KW"/>
</dbReference>
<protein>
    <recommendedName>
        <fullName evidence="7">Carboxylesterase type B domain-containing protein</fullName>
    </recommendedName>
</protein>
<dbReference type="PANTHER" id="PTHR43142:SF1">
    <property type="entry name" value="CARBOXYLIC ESTER HYDROLASE"/>
    <property type="match status" value="1"/>
</dbReference>
<evidence type="ECO:0000313" key="9">
    <source>
        <dbReference type="Proteomes" id="UP001152562"/>
    </source>
</evidence>
<dbReference type="Pfam" id="PF00135">
    <property type="entry name" value="COesterase"/>
    <property type="match status" value="2"/>
</dbReference>
<evidence type="ECO:0000256" key="3">
    <source>
        <dbReference type="ARBA" id="ARBA00022801"/>
    </source>
</evidence>
<comment type="similarity">
    <text evidence="1">Belongs to the type-B carboxylesterase/lipase family.</text>
</comment>
<dbReference type="AlphaFoldDB" id="A0A9P0XFL9"/>
<keyword evidence="9" id="KW-1185">Reference proteome</keyword>
<dbReference type="InterPro" id="IPR002018">
    <property type="entry name" value="CarbesteraseB"/>
</dbReference>
<dbReference type="InterPro" id="IPR029058">
    <property type="entry name" value="AB_hydrolase_fold"/>
</dbReference>
<keyword evidence="5" id="KW-0325">Glycoprotein</keyword>
<evidence type="ECO:0000313" key="8">
    <source>
        <dbReference type="EMBL" id="CAH4033053.1"/>
    </source>
</evidence>
<sequence length="1056" mass="119537">MSFMIPLVLLLIQRVYSDSPIIETPWGQIRGVPADDGDYNMFLGIPYARVDPDNPFGAAKPVPKFTGIFEANNGTTICPQKEEDSHEIRGTLDCLVLHIYVPKKAKIKLPVLVFIHGGFHEFGEGGPETYGPNYLVRHGIIVVSINYRLGPYGFMCLDIPEVSGNQGLKDQTKALRWIRQNIELFGGDSDKITLYGQSSGAVSVEFHLLSENENLYNQAIVQSGGTYVWRAVESRNNTIPLLLASDLGFKTYDVYKALAYLKGIEVERVIESATRLKIQSSACIEKKFNGVEGFLYVDPVTIKILPKTKNLPLLVGITNAERLLYVFRTLTENPLGYDPFKDLERYVPQNEMSRAYDIVRRFYIGDAPISMEVMEELIDFDSDFKYTYPSEQSVIRFLKSEAKLYHFLFSYSGGRNKLKVRENITIGGAAHSDDVGYIFETISLRGKGSDADFLVLDRMTTMWANFVKYGNPTPEITDLLPIAWPIATTQQLHYLNIDKELSLGIRPFHNRFAFWDLFYLHYIGSVTKIIMKLAWCLLILGSVHGQLRLDPLVDTNQGLIKGLKAEDGDYSMFLGIPYARVDEENPFGAAQSYPKFVQIFEAYDDSRICPQIQSSEVRGTLDCLRLNVFVPNEASTRNKVPVLVWIHGGGFIDGSGTRKTSGPKYLIRHDVIVVTINYRLGPYGFMCLDDPEVQGNQGLKDQTLALRWIKENIEYFGGDTNKITVYGESAGSASVEAHIASRNENLFNQAILSSGSIYGRGLLSEIDNSAPLKISKHLGYETDDAKLALEFLKQADVKLVIAAADEIGIRLGLCVENESEGAFLTEHPSRISTLPKARNMAILSGYNAYETLGMYYNQPAEYFSNIDPFKDYLDQFGLEDDKYDAAYKAIRRFYIGDYPISINTKWAITKFTSDVFFNYPTLKSINRFHESGVKNQYFYVFAYTGERNLLKVRGNMKAWGAAHADELGYIFDMDILDKDVNKRDQVILDRMTSYWTNFVKYGNPTPQETELLPIVWPTVAEDSLNYLQINTNEYTDAAPNNERHVFWEVIEELYLK</sequence>
<evidence type="ECO:0000256" key="1">
    <source>
        <dbReference type="ARBA" id="ARBA00005964"/>
    </source>
</evidence>
<proteinExistence type="inferred from homology"/>
<dbReference type="InterPro" id="IPR019826">
    <property type="entry name" value="Carboxylesterase_B_AS"/>
</dbReference>
<keyword evidence="3" id="KW-0378">Hydrolase</keyword>
<evidence type="ECO:0000256" key="2">
    <source>
        <dbReference type="ARBA" id="ARBA00022487"/>
    </source>
</evidence>
<keyword evidence="2" id="KW-0719">Serine esterase</keyword>